<dbReference type="Proteomes" id="UP000823399">
    <property type="component" value="Unassembled WGS sequence"/>
</dbReference>
<feature type="region of interest" description="Disordered" evidence="1">
    <location>
        <begin position="14"/>
        <end position="35"/>
    </location>
</feature>
<feature type="region of interest" description="Disordered" evidence="1">
    <location>
        <begin position="247"/>
        <end position="267"/>
    </location>
</feature>
<evidence type="ECO:0000313" key="3">
    <source>
        <dbReference type="Proteomes" id="UP000823399"/>
    </source>
</evidence>
<feature type="region of interest" description="Disordered" evidence="1">
    <location>
        <begin position="166"/>
        <end position="188"/>
    </location>
</feature>
<keyword evidence="3" id="KW-1185">Reference proteome</keyword>
<feature type="compositionally biased region" description="Low complexity" evidence="1">
    <location>
        <begin position="19"/>
        <end position="32"/>
    </location>
</feature>
<gene>
    <name evidence="2" type="ORF">F5147DRAFT_777089</name>
</gene>
<sequence>MFGKHVRFATSVYSDDGDSATSATSHSSYDNSSDSHRSMCSNSLEIAKHKLEGPLAWWSGYTLLDSWTPPMPFQIPRFKGLIRVEPYIRFKQYKLADKVRLSQEWTNDPIANRDIRYDMCFFGEFDEVTSMLADIHVLDMVHGHAMTATAGPRSQGLTNLDRSPLGRIQENGGSMDQSMYEDEGPDGSVDDTAGSPMTDTYDCGWENKSAAEYIVPGLVPTEQADLYDCGWEDRMDIETPGVKEVPQDFEREDDSKKEGLGPGLPMVEEEDAYDCGWEDAMEIQPAASSMTLGDEEDPYDCGWGNQQDDGAAPISSVATEDLYDCGWEYEEDANGVSQVANLEDPYDCGWGNDDADNLDVVSGHDPSNKQMGRRMHSPTPMYGLDIIDLTSSSASQRSESEKRYEPMSIEIPEVIDLTSDAGSSQWNTFQEAGQSMHRAIQRLNSIGTKQRNEDTQNMVTDHPSGIPDQLPAGTLRANRRLVAGYGEARDRVTELGEDLVAIY</sequence>
<name>A0A9P7F127_9AGAM</name>
<accession>A0A9P7F127</accession>
<dbReference type="RefSeq" id="XP_041289443.1">
    <property type="nucleotide sequence ID" value="XM_041441940.1"/>
</dbReference>
<comment type="caution">
    <text evidence="2">The sequence shown here is derived from an EMBL/GenBank/DDBJ whole genome shotgun (WGS) entry which is preliminary data.</text>
</comment>
<reference evidence="2" key="1">
    <citation type="journal article" date="2020" name="New Phytol.">
        <title>Comparative genomics reveals dynamic genome evolution in host specialist ectomycorrhizal fungi.</title>
        <authorList>
            <person name="Lofgren L.A."/>
            <person name="Nguyen N.H."/>
            <person name="Vilgalys R."/>
            <person name="Ruytinx J."/>
            <person name="Liao H.L."/>
            <person name="Branco S."/>
            <person name="Kuo A."/>
            <person name="LaButti K."/>
            <person name="Lipzen A."/>
            <person name="Andreopoulos W."/>
            <person name="Pangilinan J."/>
            <person name="Riley R."/>
            <person name="Hundley H."/>
            <person name="Na H."/>
            <person name="Barry K."/>
            <person name="Grigoriev I.V."/>
            <person name="Stajich J.E."/>
            <person name="Kennedy P.G."/>
        </authorList>
    </citation>
    <scope>NUCLEOTIDE SEQUENCE</scope>
    <source>
        <strain evidence="2">FC423</strain>
    </source>
</reference>
<protein>
    <submittedName>
        <fullName evidence="2">Uncharacterized protein</fullName>
    </submittedName>
</protein>
<dbReference type="EMBL" id="JABBWM010000055">
    <property type="protein sequence ID" value="KAG2100183.1"/>
    <property type="molecule type" value="Genomic_DNA"/>
</dbReference>
<feature type="compositionally biased region" description="Acidic residues" evidence="1">
    <location>
        <begin position="179"/>
        <end position="188"/>
    </location>
</feature>
<dbReference type="GeneID" id="64704199"/>
<proteinExistence type="predicted"/>
<feature type="compositionally biased region" description="Basic and acidic residues" evidence="1">
    <location>
        <begin position="247"/>
        <end position="259"/>
    </location>
</feature>
<evidence type="ECO:0000256" key="1">
    <source>
        <dbReference type="SAM" id="MobiDB-lite"/>
    </source>
</evidence>
<organism evidence="2 3">
    <name type="scientific">Suillus discolor</name>
    <dbReference type="NCBI Taxonomy" id="1912936"/>
    <lineage>
        <taxon>Eukaryota</taxon>
        <taxon>Fungi</taxon>
        <taxon>Dikarya</taxon>
        <taxon>Basidiomycota</taxon>
        <taxon>Agaricomycotina</taxon>
        <taxon>Agaricomycetes</taxon>
        <taxon>Agaricomycetidae</taxon>
        <taxon>Boletales</taxon>
        <taxon>Suillineae</taxon>
        <taxon>Suillaceae</taxon>
        <taxon>Suillus</taxon>
    </lineage>
</organism>
<dbReference type="AlphaFoldDB" id="A0A9P7F127"/>
<feature type="region of interest" description="Disordered" evidence="1">
    <location>
        <begin position="291"/>
        <end position="312"/>
    </location>
</feature>
<evidence type="ECO:0000313" key="2">
    <source>
        <dbReference type="EMBL" id="KAG2100183.1"/>
    </source>
</evidence>
<dbReference type="OrthoDB" id="2633192at2759"/>